<accession>A0A369BC35</accession>
<gene>
    <name evidence="1" type="ORF">DFP94_105109</name>
</gene>
<dbReference type="EMBL" id="QPJW01000005">
    <property type="protein sequence ID" value="RCX19093.1"/>
    <property type="molecule type" value="Genomic_DNA"/>
</dbReference>
<evidence type="ECO:0000313" key="2">
    <source>
        <dbReference type="Proteomes" id="UP000253090"/>
    </source>
</evidence>
<dbReference type="AlphaFoldDB" id="A0A369BC35"/>
<protein>
    <submittedName>
        <fullName evidence="1">Uncharacterized protein</fullName>
    </submittedName>
</protein>
<dbReference type="RefSeq" id="WP_181873162.1">
    <property type="nucleotide sequence ID" value="NZ_QPJW01000005.1"/>
</dbReference>
<evidence type="ECO:0000313" key="1">
    <source>
        <dbReference type="EMBL" id="RCX19093.1"/>
    </source>
</evidence>
<dbReference type="Proteomes" id="UP000253090">
    <property type="component" value="Unassembled WGS sequence"/>
</dbReference>
<keyword evidence="2" id="KW-1185">Reference proteome</keyword>
<sequence length="253" mass="29386">MAASFESAHEAFFKSHLDCRSPEWKGQLVREHGHHEIQFLKNVWWPLFGNLKDLHPEYEVRDWRGKPFFGDFAYLPGRVKWLIEIKEYGSYMRETGRRSFAEELNRELFLQALGFRVIKFAFDDVEHRPELCRYLLQMLINRYQAGQQPAGRPLFAEMEVVRLALNSPHPIHPQQVALHFNIDCQTAVQMLQSLCATGWLRPVGSATDENLPFYELLKGDAMLDETEQKVLTESLYKKTNLPMAEAAPEGIYG</sequence>
<reference evidence="1 2" key="1">
    <citation type="submission" date="2018-07" db="EMBL/GenBank/DDBJ databases">
        <title>Genomic Encyclopedia of Type Strains, Phase III (KMG-III): the genomes of soil and plant-associated and newly described type strains.</title>
        <authorList>
            <person name="Whitman W."/>
        </authorList>
    </citation>
    <scope>NUCLEOTIDE SEQUENCE [LARGE SCALE GENOMIC DNA]</scope>
    <source>
        <strain evidence="1 2">CECT 8333</strain>
    </source>
</reference>
<organism evidence="1 2">
    <name type="scientific">Fontibacillus phaseoli</name>
    <dbReference type="NCBI Taxonomy" id="1416533"/>
    <lineage>
        <taxon>Bacteria</taxon>
        <taxon>Bacillati</taxon>
        <taxon>Bacillota</taxon>
        <taxon>Bacilli</taxon>
        <taxon>Bacillales</taxon>
        <taxon>Paenibacillaceae</taxon>
        <taxon>Fontibacillus</taxon>
    </lineage>
</organism>
<name>A0A369BC35_9BACL</name>
<proteinExistence type="predicted"/>
<comment type="caution">
    <text evidence="1">The sequence shown here is derived from an EMBL/GenBank/DDBJ whole genome shotgun (WGS) entry which is preliminary data.</text>
</comment>